<dbReference type="AlphaFoldDB" id="A0A256F503"/>
<accession>A0A256F503</accession>
<evidence type="ECO:0000313" key="2">
    <source>
        <dbReference type="Proteomes" id="UP000216345"/>
    </source>
</evidence>
<evidence type="ECO:0000313" key="1">
    <source>
        <dbReference type="EMBL" id="OYR09924.1"/>
    </source>
</evidence>
<reference evidence="1 2" key="1">
    <citation type="submission" date="2017-07" db="EMBL/GenBank/DDBJ databases">
        <title>Phylogenetic study on the rhizospheric bacterium Ochrobactrum sp. A44.</title>
        <authorList>
            <person name="Krzyzanowska D.M."/>
            <person name="Ossowicki A."/>
            <person name="Rajewska M."/>
            <person name="Maciag T."/>
            <person name="Kaczynski Z."/>
            <person name="Czerwicka M."/>
            <person name="Jafra S."/>
        </authorList>
    </citation>
    <scope>NUCLEOTIDE SEQUENCE [LARGE SCALE GENOMIC DNA]</scope>
    <source>
        <strain evidence="1 2">PR17</strain>
    </source>
</reference>
<sequence>MTKYDKSDTEIRELSRSLIENFQKIPLNILISNNFTFVL</sequence>
<organism evidence="1 2">
    <name type="scientific">Brucella rhizosphaerae</name>
    <dbReference type="NCBI Taxonomy" id="571254"/>
    <lineage>
        <taxon>Bacteria</taxon>
        <taxon>Pseudomonadati</taxon>
        <taxon>Pseudomonadota</taxon>
        <taxon>Alphaproteobacteria</taxon>
        <taxon>Hyphomicrobiales</taxon>
        <taxon>Brucellaceae</taxon>
        <taxon>Brucella/Ochrobactrum group</taxon>
        <taxon>Brucella</taxon>
    </lineage>
</organism>
<keyword evidence="2" id="KW-1185">Reference proteome</keyword>
<comment type="caution">
    <text evidence="1">The sequence shown here is derived from an EMBL/GenBank/DDBJ whole genome shotgun (WGS) entry which is preliminary data.</text>
</comment>
<protein>
    <submittedName>
        <fullName evidence="1">Uncharacterized protein</fullName>
    </submittedName>
</protein>
<dbReference type="Proteomes" id="UP000216345">
    <property type="component" value="Unassembled WGS sequence"/>
</dbReference>
<dbReference type="EMBL" id="NNRK01000034">
    <property type="protein sequence ID" value="OYR09924.1"/>
    <property type="molecule type" value="Genomic_DNA"/>
</dbReference>
<name>A0A256F503_9HYPH</name>
<gene>
    <name evidence="1" type="ORF">CEV32_2361</name>
</gene>
<proteinExistence type="predicted"/>